<dbReference type="InterPro" id="IPR014001">
    <property type="entry name" value="Helicase_ATP-bd"/>
</dbReference>
<dbReference type="Pfam" id="PF00271">
    <property type="entry name" value="Helicase_C"/>
    <property type="match status" value="1"/>
</dbReference>
<dbReference type="PANTHER" id="PTHR47396">
    <property type="entry name" value="TYPE I RESTRICTION ENZYME ECOKI R PROTEIN"/>
    <property type="match status" value="1"/>
</dbReference>
<dbReference type="InterPro" id="IPR006935">
    <property type="entry name" value="Helicase/UvrB_N"/>
</dbReference>
<dbReference type="GO" id="GO:0000403">
    <property type="term" value="F:Y-form DNA binding"/>
    <property type="evidence" value="ECO:0007669"/>
    <property type="project" value="TreeGrafter"/>
</dbReference>
<evidence type="ECO:0008006" key="6">
    <source>
        <dbReference type="Google" id="ProtNLM"/>
    </source>
</evidence>
<dbReference type="PROSITE" id="PS51192">
    <property type="entry name" value="HELICASE_ATP_BIND_1"/>
    <property type="match status" value="1"/>
</dbReference>
<evidence type="ECO:0000259" key="3">
    <source>
        <dbReference type="PROSITE" id="PS51194"/>
    </source>
</evidence>
<evidence type="ECO:0000313" key="5">
    <source>
        <dbReference type="Proteomes" id="UP000030760"/>
    </source>
</evidence>
<dbReference type="InterPro" id="IPR001650">
    <property type="entry name" value="Helicase_C-like"/>
</dbReference>
<dbReference type="EMBL" id="KB405098">
    <property type="protein sequence ID" value="EMF50521.1"/>
    <property type="molecule type" value="Genomic_DNA"/>
</dbReference>
<dbReference type="PROSITE" id="PS51194">
    <property type="entry name" value="HELICASE_CTER"/>
    <property type="match status" value="1"/>
</dbReference>
<dbReference type="InterPro" id="IPR036890">
    <property type="entry name" value="HATPase_C_sf"/>
</dbReference>
<dbReference type="Pfam" id="PF04851">
    <property type="entry name" value="ResIII"/>
    <property type="match status" value="1"/>
</dbReference>
<organism evidence="4 5">
    <name type="scientific">Streptomyces bottropensis ATCC 25435</name>
    <dbReference type="NCBI Taxonomy" id="1054862"/>
    <lineage>
        <taxon>Bacteria</taxon>
        <taxon>Bacillati</taxon>
        <taxon>Actinomycetota</taxon>
        <taxon>Actinomycetes</taxon>
        <taxon>Kitasatosporales</taxon>
        <taxon>Streptomycetaceae</taxon>
        <taxon>Streptomyces</taxon>
    </lineage>
</organism>
<feature type="domain" description="Helicase C-terminal" evidence="3">
    <location>
        <begin position="1472"/>
        <end position="1614"/>
    </location>
</feature>
<dbReference type="NCBIfam" id="NF047352">
    <property type="entry name" value="P_loop_sacsin"/>
    <property type="match status" value="1"/>
</dbReference>
<dbReference type="SMART" id="SM00487">
    <property type="entry name" value="DEXDc"/>
    <property type="match status" value="1"/>
</dbReference>
<dbReference type="GO" id="GO:0036121">
    <property type="term" value="F:double-stranded DNA helicase activity"/>
    <property type="evidence" value="ECO:0007669"/>
    <property type="project" value="TreeGrafter"/>
</dbReference>
<dbReference type="GO" id="GO:0016787">
    <property type="term" value="F:hydrolase activity"/>
    <property type="evidence" value="ECO:0007669"/>
    <property type="project" value="InterPro"/>
</dbReference>
<gene>
    <name evidence="4" type="ORF">SBD_8085</name>
</gene>
<protein>
    <recommendedName>
        <fullName evidence="6">Helicase</fullName>
    </recommendedName>
</protein>
<dbReference type="InterPro" id="IPR027417">
    <property type="entry name" value="P-loop_NTPase"/>
</dbReference>
<dbReference type="GO" id="GO:0005524">
    <property type="term" value="F:ATP binding"/>
    <property type="evidence" value="ECO:0007669"/>
    <property type="project" value="InterPro"/>
</dbReference>
<reference evidence="5" key="1">
    <citation type="journal article" date="2013" name="Genome Announc.">
        <title>Draft Genome Sequence of Streptomyces bottropensis ATCC 25435, a Bottromycin-Producing Actinomycete.</title>
        <authorList>
            <person name="Zhang H."/>
            <person name="Zhou W."/>
            <person name="Zhuang Y."/>
            <person name="Liang X."/>
            <person name="Liu T."/>
        </authorList>
    </citation>
    <scope>NUCLEOTIDE SEQUENCE [LARGE SCALE GENOMIC DNA]</scope>
    <source>
        <strain evidence="5">ATCC 25435</strain>
    </source>
</reference>
<accession>M3E4G0</accession>
<feature type="domain" description="Helicase ATP-binding" evidence="2">
    <location>
        <begin position="1230"/>
        <end position="1403"/>
    </location>
</feature>
<dbReference type="SUPFAM" id="SSF55874">
    <property type="entry name" value="ATPase domain of HSP90 chaperone/DNA topoisomerase II/histidine kinase"/>
    <property type="match status" value="1"/>
</dbReference>
<dbReference type="Proteomes" id="UP000030760">
    <property type="component" value="Unassembled WGS sequence"/>
</dbReference>
<dbReference type="SUPFAM" id="SSF52540">
    <property type="entry name" value="P-loop containing nucleoside triphosphate hydrolases"/>
    <property type="match status" value="1"/>
</dbReference>
<dbReference type="GO" id="GO:0061749">
    <property type="term" value="F:forked DNA-dependent helicase activity"/>
    <property type="evidence" value="ECO:0007669"/>
    <property type="project" value="TreeGrafter"/>
</dbReference>
<name>M3E4G0_9ACTN</name>
<dbReference type="SMART" id="SM00490">
    <property type="entry name" value="HELICc"/>
    <property type="match status" value="1"/>
</dbReference>
<feature type="region of interest" description="Disordered" evidence="1">
    <location>
        <begin position="1"/>
        <end position="26"/>
    </location>
</feature>
<evidence type="ECO:0000259" key="2">
    <source>
        <dbReference type="PROSITE" id="PS51192"/>
    </source>
</evidence>
<dbReference type="InterPro" id="IPR050742">
    <property type="entry name" value="Helicase_Restrict-Modif_Enz"/>
</dbReference>
<evidence type="ECO:0000256" key="1">
    <source>
        <dbReference type="SAM" id="MobiDB-lite"/>
    </source>
</evidence>
<dbReference type="Gene3D" id="3.40.50.300">
    <property type="entry name" value="P-loop containing nucleotide triphosphate hydrolases"/>
    <property type="match status" value="2"/>
</dbReference>
<sequence>MGRLYETTVGPSRTPPPESLTPQECRTVSQSSSPVIDTVIEQSSRVLKTYAVDPGLVAEHANSERRITQGGYGDRQLFELVQNAADEIAEEPGGKVHVVLTGTHLYCANEGNPVTPEGAETILRMSMSKKRGGQIGRFGVGVKSVLVVTDTPEFFSSTGSFGFDRAWSYEQIKSVPGVTARYGAEFDAPVLRMARPLNVQAERAADPVLHELLSWATTVVRLPLLPKADRRLGLDMHGGNAKEHGEPRDEFPVGFQLFSPHVAKVVLEDRRHLPAARRVLTTRQTGDLHTVTEERTGKAATIHWRVFTTSHTPGRAAQADAGELHDRVSLDLSWGVPALRKNPETGLYVNSQIRGRGRFWSFFPTKYEMSLSGILNGAWKTNEDRQNLLDSSPFNQEMIRVSAALVVDSLPALSPAEDPAAYLPLLPGRVKEAISWADEFLTREIWARAATRPSLPDQKGVLRAPAELRVHPRFDKKDLKRLAGWLRMWHECPGRPSNWLHPSVETDSLRSGKVEHILEAARHERADVRTWLEALVTSGTAEASAAAIRILADMIEVGSPYAEEARKAHIVLTEEHGLVAPVRGRVFRRADQGGLRESLVYVDDALAQDPSLAHALNVLGIREADLEGRFVSVLDQGFDGYRDAEWRRFWELFRKAGIRHLAHRVLERVATPGSTLRVRTADGRFRPIEDCMLPGKVVDARRDPSVAVDMTFHSDDAAFFAQVGLRDRPSTGVRPKEGEAWFEEYRQAVHSDYLRNLSSTAPRPALSRMKVEGAAIGGPLHLFRALSEESRAAFLKALPDDAVVDSWTRQIGAQSSTRQRVESPIHWMLRKYGTVATSQGTKPLNEAVGPQLAAYRDVLPVADLSAEKARKLRLPATVDEVPADRWAMLLDEVSRSEDDSFVGATYVMLTRFGADFPEDALTRCRIGDSWGARPDDEITLAVGTAEYRVLRAEQLPALLVPTARDAELMVEKWGMLRYADMISRETREVVEGDPVPLVELYPGLRRHLNSSNRNSLVQRCTELEEVTRTPNGTQATPLDAVRQDGTVKVRVPLDPEPMLRLIDRELSLGLGSSGCRAVLEHQDRMARDGAMQAARKAVRDTDDVVTKIELLVGAEALRIGLPEGLMEAELQATDGVQPSGRRIAQMAFNAHGDGVLHQHARDIQARFPDAPVAYTGSSSAVSFVSDLKLPGSFAGSRTPSRPAFEIIEGPRDFPSLHAYQEDLVRNITTMLDRLAPQRGMLSLPTGAGKTRVTAEAVIRWVKRVGDLSGPLLWIAQSDELCEQAVQSWKFVWSKVGAERPLTISRLWGGNEVGNVLDHPQLVVATDAKLDRCLDTEPYAWLRQASLVIVDEAHTAVSPRYTALLRQLGLTQYETGRHLLGLTATPFRNTNEEETRRLVGRFGNRRLDEGVFPSGDPYRDLQEWGMLAQVEHRTLEGGRIELTRDEKAQAERMAMLSRAAEQRLADDHARSRRIVDSVVDVVDDGPTLVFATSVDHAKYLSAMLNDRGIRSAAVDATTSDQDRRTRVEQFREGRIQVLTNYGVLAQGFDAPATRTVVVARPVYSTNVYQQMIGRGLRGPLNGGKPTCLILNVSDNIANFDTRLAFTEFEHLWSRT</sequence>
<dbReference type="PANTHER" id="PTHR47396:SF1">
    <property type="entry name" value="ATP-DEPENDENT HELICASE IRC3-RELATED"/>
    <property type="match status" value="1"/>
</dbReference>
<proteinExistence type="predicted"/>
<evidence type="ECO:0000313" key="4">
    <source>
        <dbReference type="EMBL" id="EMF50521.1"/>
    </source>
</evidence>